<dbReference type="InterPro" id="IPR029787">
    <property type="entry name" value="Nucleotide_cyclase"/>
</dbReference>
<evidence type="ECO:0000259" key="2">
    <source>
        <dbReference type="PROSITE" id="PS50125"/>
    </source>
</evidence>
<dbReference type="SUPFAM" id="SSF55073">
    <property type="entry name" value="Nucleotide cyclase"/>
    <property type="match status" value="1"/>
</dbReference>
<evidence type="ECO:0000313" key="4">
    <source>
        <dbReference type="Proteomes" id="UP000294894"/>
    </source>
</evidence>
<reference evidence="3 4" key="1">
    <citation type="submission" date="2019-03" db="EMBL/GenBank/DDBJ databases">
        <title>Three New Species of Nocardioides, Nocardioides euryhalodurans sp. nov., Nocardioides seonyuensis sp. nov. and Nocardioides eburneoflavus sp. nov., Iolated from Soil.</title>
        <authorList>
            <person name="Roh S.G."/>
            <person name="Lee C."/>
            <person name="Kim M.-K."/>
            <person name="Kim S.B."/>
        </authorList>
    </citation>
    <scope>NUCLEOTIDE SEQUENCE [LARGE SCALE GENOMIC DNA]</scope>
    <source>
        <strain evidence="3 4">MMS17-SY117</strain>
    </source>
</reference>
<proteinExistence type="inferred from homology"/>
<dbReference type="Pfam" id="PF00211">
    <property type="entry name" value="Guanylate_cyc"/>
    <property type="match status" value="1"/>
</dbReference>
<dbReference type="GO" id="GO:0035556">
    <property type="term" value="P:intracellular signal transduction"/>
    <property type="evidence" value="ECO:0007669"/>
    <property type="project" value="InterPro"/>
</dbReference>
<dbReference type="OrthoDB" id="310836at2"/>
<dbReference type="InterPro" id="IPR050697">
    <property type="entry name" value="Adenylyl/Guanylyl_Cyclase_3/4"/>
</dbReference>
<dbReference type="Gene3D" id="3.30.70.1230">
    <property type="entry name" value="Nucleotide cyclase"/>
    <property type="match status" value="1"/>
</dbReference>
<dbReference type="PANTHER" id="PTHR43081">
    <property type="entry name" value="ADENYLATE CYCLASE, TERMINAL-DIFFERENTIATION SPECIFIC-RELATED"/>
    <property type="match status" value="1"/>
</dbReference>
<dbReference type="Proteomes" id="UP000294894">
    <property type="component" value="Chromosome"/>
</dbReference>
<dbReference type="SMART" id="SM00044">
    <property type="entry name" value="CYCc"/>
    <property type="match status" value="1"/>
</dbReference>
<evidence type="ECO:0000313" key="3">
    <source>
        <dbReference type="EMBL" id="QBR94451.1"/>
    </source>
</evidence>
<keyword evidence="4" id="KW-1185">Reference proteome</keyword>
<comment type="similarity">
    <text evidence="1">Belongs to the adenylyl cyclase class-3 family.</text>
</comment>
<evidence type="ECO:0000256" key="1">
    <source>
        <dbReference type="ARBA" id="ARBA00005381"/>
    </source>
</evidence>
<gene>
    <name evidence="3" type="ORF">EXE57_11175</name>
</gene>
<dbReference type="GO" id="GO:0004016">
    <property type="term" value="F:adenylate cyclase activity"/>
    <property type="evidence" value="ECO:0007669"/>
    <property type="project" value="UniProtKB-ARBA"/>
</dbReference>
<dbReference type="EMBL" id="CP038267">
    <property type="protein sequence ID" value="QBR94451.1"/>
    <property type="molecule type" value="Genomic_DNA"/>
</dbReference>
<dbReference type="AlphaFoldDB" id="A0A4P7GRG8"/>
<dbReference type="KEGG" id="noy:EXE57_11175"/>
<organism evidence="3 4">
    <name type="scientific">Nocardioides euryhalodurans</name>
    <dbReference type="NCBI Taxonomy" id="2518370"/>
    <lineage>
        <taxon>Bacteria</taxon>
        <taxon>Bacillati</taxon>
        <taxon>Actinomycetota</taxon>
        <taxon>Actinomycetes</taxon>
        <taxon>Propionibacteriales</taxon>
        <taxon>Nocardioidaceae</taxon>
        <taxon>Nocardioides</taxon>
    </lineage>
</organism>
<dbReference type="PANTHER" id="PTHR43081:SF1">
    <property type="entry name" value="ADENYLATE CYCLASE, TERMINAL-DIFFERENTIATION SPECIFIC"/>
    <property type="match status" value="1"/>
</dbReference>
<name>A0A4P7GRG8_9ACTN</name>
<dbReference type="GO" id="GO:0009190">
    <property type="term" value="P:cyclic nucleotide biosynthetic process"/>
    <property type="evidence" value="ECO:0007669"/>
    <property type="project" value="InterPro"/>
</dbReference>
<protein>
    <submittedName>
        <fullName evidence="3">Adenylate/guanylate cyclase domain-containing protein</fullName>
    </submittedName>
</protein>
<dbReference type="CDD" id="cd07302">
    <property type="entry name" value="CHD"/>
    <property type="match status" value="1"/>
</dbReference>
<dbReference type="PROSITE" id="PS50125">
    <property type="entry name" value="GUANYLATE_CYCLASE_2"/>
    <property type="match status" value="1"/>
</dbReference>
<accession>A0A4P7GRG8</accession>
<sequence length="347" mass="37517">MERFLLGARPTLTRVEVADQAGVPLELAEELWGQLGFARTADDDVAFTTHDVEALRRTAELVSLGILGSGSQAALVRTWGRSYARLAEWQAELLAGLALADDHPEQAIVDLVREVTPRVEELQDYVWRRHLASAAQRLLPAVEGSAEASRMSVAFTDIVGYTSRSKNLTEAELVDLVETFEDETTRAVVAVGGRVIKTIGDEVLYVADDPSAAVEVALSLTARGEDDDDPFPRVRAGVAHGEVTSRLGDVFGPTVNIASRLTSLARPGAVLVDRGAFEALTGSDDDPGTAPDGTPLAKLLDRAADELADLSPYAEHGGLKFRRLRRTSVKGYRALEPWVVRRAKRPS</sequence>
<dbReference type="InterPro" id="IPR001054">
    <property type="entry name" value="A/G_cyclase"/>
</dbReference>
<feature type="domain" description="Guanylate cyclase" evidence="2">
    <location>
        <begin position="152"/>
        <end position="262"/>
    </location>
</feature>